<evidence type="ECO:0000313" key="1">
    <source>
        <dbReference type="EMBL" id="MFB9777444.1"/>
    </source>
</evidence>
<accession>A0ABV5X521</accession>
<reference evidence="1 2" key="1">
    <citation type="submission" date="2024-09" db="EMBL/GenBank/DDBJ databases">
        <authorList>
            <person name="Sun Q."/>
            <person name="Mori K."/>
        </authorList>
    </citation>
    <scope>NUCLEOTIDE SEQUENCE [LARGE SCALE GENOMIC DNA]</scope>
    <source>
        <strain evidence="1 2">JCM 11683</strain>
    </source>
</reference>
<keyword evidence="2" id="KW-1185">Reference proteome</keyword>
<proteinExistence type="predicted"/>
<evidence type="ECO:0000313" key="2">
    <source>
        <dbReference type="Proteomes" id="UP001589707"/>
    </source>
</evidence>
<dbReference type="RefSeq" id="WP_376841401.1">
    <property type="nucleotide sequence ID" value="NZ_JBHMAU010000107.1"/>
</dbReference>
<gene>
    <name evidence="1" type="ORF">ACFFN1_13750</name>
</gene>
<comment type="caution">
    <text evidence="1">The sequence shown here is derived from an EMBL/GenBank/DDBJ whole genome shotgun (WGS) entry which is preliminary data.</text>
</comment>
<name>A0ABV5X521_9MICO</name>
<protein>
    <submittedName>
        <fullName evidence="1">Uncharacterized protein</fullName>
    </submittedName>
</protein>
<dbReference type="Proteomes" id="UP001589707">
    <property type="component" value="Unassembled WGS sequence"/>
</dbReference>
<organism evidence="1 2">
    <name type="scientific">Brevibacterium otitidis</name>
    <dbReference type="NCBI Taxonomy" id="53364"/>
    <lineage>
        <taxon>Bacteria</taxon>
        <taxon>Bacillati</taxon>
        <taxon>Actinomycetota</taxon>
        <taxon>Actinomycetes</taxon>
        <taxon>Micrococcales</taxon>
        <taxon>Brevibacteriaceae</taxon>
        <taxon>Brevibacterium</taxon>
    </lineage>
</organism>
<dbReference type="EMBL" id="JBHMAU010000107">
    <property type="protein sequence ID" value="MFB9777444.1"/>
    <property type="molecule type" value="Genomic_DNA"/>
</dbReference>
<sequence>MSDLVERLRERRDELRTHSFDEEADLLSEAVGALATYERLFPDPDMLPNPASVALKAMETGDTWAALGGQRYDSRVLRDVLVALYCPLVCDGPTRVSGEPNEWHKKCTGHADQTLQHMAYVGGQIHEKGDDDEHLG</sequence>